<evidence type="ECO:0000313" key="3">
    <source>
        <dbReference type="EMBL" id="MBC8674230.1"/>
    </source>
</evidence>
<proteinExistence type="inferred from homology"/>
<protein>
    <submittedName>
        <fullName evidence="3">Extracellular solute-binding protein</fullName>
    </submittedName>
</protein>
<dbReference type="EMBL" id="JACLAN010000011">
    <property type="protein sequence ID" value="MBC8674230.1"/>
    <property type="molecule type" value="Genomic_DNA"/>
</dbReference>
<dbReference type="SUPFAM" id="SSF53850">
    <property type="entry name" value="Periplasmic binding protein-like II"/>
    <property type="match status" value="1"/>
</dbReference>
<dbReference type="Pfam" id="PF01547">
    <property type="entry name" value="SBP_bac_1"/>
    <property type="match status" value="1"/>
</dbReference>
<dbReference type="PANTHER" id="PTHR43649:SF32">
    <property type="entry name" value="SUGAR BINDING SECRETED PROTEIN"/>
    <property type="match status" value="1"/>
</dbReference>
<evidence type="ECO:0000256" key="1">
    <source>
        <dbReference type="ARBA" id="ARBA00004418"/>
    </source>
</evidence>
<dbReference type="InterPro" id="IPR006059">
    <property type="entry name" value="SBP"/>
</dbReference>
<sequence length="276" mass="30229">MPDIVTIQNGDAESFWSQFPDCFTDLKALGYTPEVQAKFPQFKRTELEVGDKAYAMPWDTGPVVMFYRRDLYEKAGVDPATIVTWDDFIAAGKKISEANPGVVMSQADLNGDDEFMRMIGNEQGCNYFSDDGGEITINQPACVSTLDTIKSSRILEPSLPQNGMRKSSRSSPAKWPQMYGGWYEGTLRTNAPDLAGKWGVYAMPSVTADGLHAANVGGSALGITSISANKEAAYAYLNYAWHQRRADLHAQGLWACAFVDLGPRRSLCAREAALLG</sequence>
<dbReference type="PANTHER" id="PTHR43649">
    <property type="entry name" value="ARABINOSE-BINDING PROTEIN-RELATED"/>
    <property type="match status" value="1"/>
</dbReference>
<reference evidence="3" key="1">
    <citation type="submission" date="2020-07" db="EMBL/GenBank/DDBJ databases">
        <title>Carbapenem Resistant Aeromonas hydrophila Carrying blacphA7 Isolated from Two Solid Organ Transplant Patients.</title>
        <authorList>
            <person name="Hilt E."/>
            <person name="Fitzwater S.P."/>
            <person name="Ward K."/>
            <person name="De St Maurice A."/>
            <person name="Chandrasekaran S."/>
            <person name="Garner O.B."/>
            <person name="Yang S."/>
        </authorList>
    </citation>
    <scope>NUCLEOTIDE SEQUENCE</scope>
    <source>
        <strain evidence="3">B-1</strain>
    </source>
</reference>
<organism evidence="3">
    <name type="scientific">Aeromonas hydrophila</name>
    <dbReference type="NCBI Taxonomy" id="644"/>
    <lineage>
        <taxon>Bacteria</taxon>
        <taxon>Pseudomonadati</taxon>
        <taxon>Pseudomonadota</taxon>
        <taxon>Gammaproteobacteria</taxon>
        <taxon>Aeromonadales</taxon>
        <taxon>Aeromonadaceae</taxon>
        <taxon>Aeromonas</taxon>
    </lineage>
</organism>
<dbReference type="AlphaFoldDB" id="A0A926FNX0"/>
<accession>A0A926FNX0</accession>
<dbReference type="GO" id="GO:0042597">
    <property type="term" value="C:periplasmic space"/>
    <property type="evidence" value="ECO:0007669"/>
    <property type="project" value="UniProtKB-SubCell"/>
</dbReference>
<dbReference type="Gene3D" id="3.40.190.10">
    <property type="entry name" value="Periplasmic binding protein-like II"/>
    <property type="match status" value="1"/>
</dbReference>
<comment type="similarity">
    <text evidence="2">Belongs to the bacterial solute-binding protein 1 family.</text>
</comment>
<gene>
    <name evidence="3" type="ORF">H2136_18795</name>
</gene>
<evidence type="ECO:0000256" key="2">
    <source>
        <dbReference type="ARBA" id="ARBA00008520"/>
    </source>
</evidence>
<comment type="caution">
    <text evidence="3">The sequence shown here is derived from an EMBL/GenBank/DDBJ whole genome shotgun (WGS) entry which is preliminary data.</text>
</comment>
<dbReference type="InterPro" id="IPR050490">
    <property type="entry name" value="Bact_solute-bd_prot1"/>
</dbReference>
<name>A0A926FNX0_AERHY</name>
<comment type="subcellular location">
    <subcellularLocation>
        <location evidence="1">Periplasm</location>
    </subcellularLocation>
</comment>